<dbReference type="AlphaFoldDB" id="A0A812TYP3"/>
<dbReference type="EMBL" id="CAJNIZ010033914">
    <property type="protein sequence ID" value="CAE7549079.1"/>
    <property type="molecule type" value="Genomic_DNA"/>
</dbReference>
<accession>A0A812TYP3</accession>
<organism evidence="1 2">
    <name type="scientific">Symbiodinium pilosum</name>
    <name type="common">Dinoflagellate</name>
    <dbReference type="NCBI Taxonomy" id="2952"/>
    <lineage>
        <taxon>Eukaryota</taxon>
        <taxon>Sar</taxon>
        <taxon>Alveolata</taxon>
        <taxon>Dinophyceae</taxon>
        <taxon>Suessiales</taxon>
        <taxon>Symbiodiniaceae</taxon>
        <taxon>Symbiodinium</taxon>
    </lineage>
</organism>
<dbReference type="Proteomes" id="UP000649617">
    <property type="component" value="Unassembled WGS sequence"/>
</dbReference>
<protein>
    <submittedName>
        <fullName evidence="1">Uncharacterized protein</fullName>
    </submittedName>
</protein>
<reference evidence="1" key="1">
    <citation type="submission" date="2021-02" db="EMBL/GenBank/DDBJ databases">
        <authorList>
            <person name="Dougan E. K."/>
            <person name="Rhodes N."/>
            <person name="Thang M."/>
            <person name="Chan C."/>
        </authorList>
    </citation>
    <scope>NUCLEOTIDE SEQUENCE</scope>
</reference>
<evidence type="ECO:0000313" key="1">
    <source>
        <dbReference type="EMBL" id="CAE7549079.1"/>
    </source>
</evidence>
<comment type="caution">
    <text evidence="1">The sequence shown here is derived from an EMBL/GenBank/DDBJ whole genome shotgun (WGS) entry which is preliminary data.</text>
</comment>
<proteinExistence type="predicted"/>
<gene>
    <name evidence="1" type="ORF">SPIL2461_LOCUS14580</name>
</gene>
<keyword evidence="2" id="KW-1185">Reference proteome</keyword>
<sequence length="391" mass="44664">MFSKFHRGHWEQERARLRKQPELTSRESYHLWAWLRANRQPSETDPSTGLRKQQLEQQRLLADLLSRSGFDAIVEMAEYADAISEWLPQRFRTEMRISVSDLKAVELLELVRNGVSALDPDFDSMDDTGGGSDNMSFAQRLFAEVGLGGKKVWLLLENAADTEEDQRGPQHKILLEVSAGALDHRVQRLQQLANGWGQTKIQEGLCLHLTAAAEALAWCHNRLDEISEHSARQRPAISEGDEQIHFRDTAFSPKSRSWRRARRRPGLQFFPLRHPERRCQSPSKDEGKSGFPLRADIWPALRVDTVVRREDVPGDLGARGLEAKSQARETTCRRRWAEYQAEALYVTTPVSKEPRFTRSKKAYAGWPSLHKPSARRGALEELPPSVAQMRC</sequence>
<name>A0A812TYP3_SYMPI</name>
<evidence type="ECO:0000313" key="2">
    <source>
        <dbReference type="Proteomes" id="UP000649617"/>
    </source>
</evidence>
<dbReference type="OrthoDB" id="10409037at2759"/>